<evidence type="ECO:0000256" key="1">
    <source>
        <dbReference type="SAM" id="MobiDB-lite"/>
    </source>
</evidence>
<dbReference type="KEGG" id="mmi:MMAR_5305"/>
<dbReference type="Pfam" id="PF00300">
    <property type="entry name" value="His_Phos_1"/>
    <property type="match status" value="1"/>
</dbReference>
<dbReference type="SMART" id="SM00855">
    <property type="entry name" value="PGAM"/>
    <property type="match status" value="1"/>
</dbReference>
<dbReference type="AlphaFoldDB" id="B2HLH7"/>
<dbReference type="InterPro" id="IPR050275">
    <property type="entry name" value="PGM_Phosphatase"/>
</dbReference>
<dbReference type="Gene3D" id="3.40.50.1240">
    <property type="entry name" value="Phosphoglycerate mutase-like"/>
    <property type="match status" value="1"/>
</dbReference>
<proteinExistence type="predicted"/>
<dbReference type="STRING" id="216594.MMAR_5305"/>
<reference evidence="2 3" key="1">
    <citation type="journal article" date="2008" name="Genome Res.">
        <title>Insights from the complete genome sequence of Mycobacterium marinum on the evolution of Mycobacterium tuberculosis.</title>
        <authorList>
            <person name="Stinear T.P."/>
            <person name="Seemann T."/>
            <person name="Harrison P.F."/>
            <person name="Jenkin G.A."/>
            <person name="Davies J.K."/>
            <person name="Johnson P.D."/>
            <person name="Abdellah Z."/>
            <person name="Arrowsmith C."/>
            <person name="Chillingworth T."/>
            <person name="Churcher C."/>
            <person name="Clarke K."/>
            <person name="Cronin A."/>
            <person name="Davis P."/>
            <person name="Goodhead I."/>
            <person name="Holroyd N."/>
            <person name="Jagels K."/>
            <person name="Lord A."/>
            <person name="Moule S."/>
            <person name="Mungall K."/>
            <person name="Norbertczak H."/>
            <person name="Quail M.A."/>
            <person name="Rabbinowitsch E."/>
            <person name="Walker D."/>
            <person name="White B."/>
            <person name="Whitehead S."/>
            <person name="Small P.L."/>
            <person name="Brosch R."/>
            <person name="Ramakrishnan L."/>
            <person name="Fischbach M.A."/>
            <person name="Parkhill J."/>
            <person name="Cole S.T."/>
        </authorList>
    </citation>
    <scope>NUCLEOTIDE SEQUENCE [LARGE SCALE GENOMIC DNA]</scope>
    <source>
        <strain evidence="3">ATCC BAA-535 / M</strain>
    </source>
</reference>
<dbReference type="EMBL" id="CP000854">
    <property type="protein sequence ID" value="ACC43709.1"/>
    <property type="molecule type" value="Genomic_DNA"/>
</dbReference>
<accession>B2HLH7</accession>
<protein>
    <recommendedName>
        <fullName evidence="4">Histidine phosphatase family protein</fullName>
    </recommendedName>
</protein>
<evidence type="ECO:0000313" key="2">
    <source>
        <dbReference type="EMBL" id="ACC43709.1"/>
    </source>
</evidence>
<dbReference type="InterPro" id="IPR029033">
    <property type="entry name" value="His_PPase_superfam"/>
</dbReference>
<dbReference type="InterPro" id="IPR013078">
    <property type="entry name" value="His_Pase_superF_clade-1"/>
</dbReference>
<name>B2HLH7_MYCMM</name>
<dbReference type="eggNOG" id="COG0406">
    <property type="taxonomic scope" value="Bacteria"/>
</dbReference>
<feature type="region of interest" description="Disordered" evidence="1">
    <location>
        <begin position="1"/>
        <end position="22"/>
    </location>
</feature>
<dbReference type="SUPFAM" id="SSF53254">
    <property type="entry name" value="Phosphoglycerate mutase-like"/>
    <property type="match status" value="1"/>
</dbReference>
<gene>
    <name evidence="2" type="ordered locus">MMAR_5305</name>
</gene>
<sequence length="230" mass="25663">MRRGHVRGWAERPRPRAAHHTNHRMGAHMQMLLVRHALPLRSEHGEGSDPVLSDTGVAQVSRLPEALSRFPITRVISSPQRRAVQTAEPVATARGLAIDIDDRFAEYDRDLPHYIPVEQIRTENPQEWARMAQGKLPSAVDEDAFRARVRAVVDDVVSAAGSDDTVAVFSHGGLINVVLHEILGTARLLSFPIDYASVTRLLFSRTGQATVATVNSTEHVWDLLPRNQRW</sequence>
<evidence type="ECO:0000313" key="3">
    <source>
        <dbReference type="Proteomes" id="UP000001190"/>
    </source>
</evidence>
<dbReference type="HOGENOM" id="CLU_033323_8_4_11"/>
<dbReference type="CDD" id="cd07067">
    <property type="entry name" value="HP_PGM_like"/>
    <property type="match status" value="1"/>
</dbReference>
<dbReference type="PANTHER" id="PTHR48100:SF1">
    <property type="entry name" value="HISTIDINE PHOSPHATASE FAMILY PROTEIN-RELATED"/>
    <property type="match status" value="1"/>
</dbReference>
<evidence type="ECO:0008006" key="4">
    <source>
        <dbReference type="Google" id="ProtNLM"/>
    </source>
</evidence>
<organism evidence="2 3">
    <name type="scientific">Mycobacterium marinum (strain ATCC BAA-535 / M)</name>
    <dbReference type="NCBI Taxonomy" id="216594"/>
    <lineage>
        <taxon>Bacteria</taxon>
        <taxon>Bacillati</taxon>
        <taxon>Actinomycetota</taxon>
        <taxon>Actinomycetes</taxon>
        <taxon>Mycobacteriales</taxon>
        <taxon>Mycobacteriaceae</taxon>
        <taxon>Mycobacterium</taxon>
        <taxon>Mycobacterium ulcerans group</taxon>
    </lineage>
</organism>
<dbReference type="GO" id="GO:0005737">
    <property type="term" value="C:cytoplasm"/>
    <property type="evidence" value="ECO:0007669"/>
    <property type="project" value="TreeGrafter"/>
</dbReference>
<dbReference type="GO" id="GO:0016791">
    <property type="term" value="F:phosphatase activity"/>
    <property type="evidence" value="ECO:0007669"/>
    <property type="project" value="TreeGrafter"/>
</dbReference>
<keyword evidence="3" id="KW-1185">Reference proteome</keyword>
<dbReference type="PANTHER" id="PTHR48100">
    <property type="entry name" value="BROAD-SPECIFICITY PHOSPHATASE YOR283W-RELATED"/>
    <property type="match status" value="1"/>
</dbReference>
<dbReference type="Proteomes" id="UP000001190">
    <property type="component" value="Chromosome"/>
</dbReference>